<dbReference type="Proteomes" id="UP001362999">
    <property type="component" value="Unassembled WGS sequence"/>
</dbReference>
<protein>
    <submittedName>
        <fullName evidence="3">Uncharacterized protein</fullName>
    </submittedName>
</protein>
<feature type="compositionally biased region" description="Low complexity" evidence="1">
    <location>
        <begin position="144"/>
        <end position="193"/>
    </location>
</feature>
<evidence type="ECO:0000313" key="4">
    <source>
        <dbReference type="Proteomes" id="UP001362999"/>
    </source>
</evidence>
<comment type="caution">
    <text evidence="3">The sequence shown here is derived from an EMBL/GenBank/DDBJ whole genome shotgun (WGS) entry which is preliminary data.</text>
</comment>
<keyword evidence="2" id="KW-1133">Transmembrane helix</keyword>
<feature type="compositionally biased region" description="Low complexity" evidence="1">
    <location>
        <begin position="88"/>
        <end position="103"/>
    </location>
</feature>
<sequence length="504" mass="55248">MASPKTSSVCALQDWRPSFGYSPGGEIDFSNAQVHRGTDPAKTPLNRASDSDDSDAGSAWDSDSDIDDDLDLDVNDAVSTQLPPPPSSTTTSAPSTSAPSATSPKKRATPSGSSKKPNCQTKQRNKRGANASKAALFFGAKNRPASSDLTPSPAPSSSDPTPSSALPSTPLPAPSSLQSTSTSSTSSGTTDTPQYRTDHTRYHWPKHVFPQISFSGSIRAISDVGLRLKGLLFDARKTILDLGTAFLEVVSDYRAAITHVPLRFIQGSNGKGLYMSPAQRDRGFKIGLAIEFPSHAISLNSFDNNFRIHWRAPEEAKAHYKSRSVPDPVYDYPGWCIYTAQWLAKRLRKVNKNMALVEALSKSGKHPFRGLGKYGTNEVMAIAGFFPWILLYTVLSNPVLFCILCEAFMQFIVPKALQTQAFTQSAIRSIPKPPQSRTGEPPDFALSVTEDQRLQYVYVVSYYVQTNKPNRNTRYAEALKVHGRKRSHLTELEAVLIDRYNVRP</sequence>
<dbReference type="EMBL" id="JAWWNJ010000099">
    <property type="protein sequence ID" value="KAK6996084.1"/>
    <property type="molecule type" value="Genomic_DNA"/>
</dbReference>
<accession>A0AAV9ZYF8</accession>
<feature type="compositionally biased region" description="Polar residues" evidence="1">
    <location>
        <begin position="110"/>
        <end position="122"/>
    </location>
</feature>
<dbReference type="AlphaFoldDB" id="A0AAV9ZYF8"/>
<feature type="transmembrane region" description="Helical" evidence="2">
    <location>
        <begin position="385"/>
        <end position="409"/>
    </location>
</feature>
<evidence type="ECO:0000256" key="1">
    <source>
        <dbReference type="SAM" id="MobiDB-lite"/>
    </source>
</evidence>
<proteinExistence type="predicted"/>
<evidence type="ECO:0000313" key="3">
    <source>
        <dbReference type="EMBL" id="KAK6996084.1"/>
    </source>
</evidence>
<name>A0AAV9ZYF8_9AGAR</name>
<keyword evidence="2" id="KW-0812">Transmembrane</keyword>
<gene>
    <name evidence="3" type="ORF">R3P38DRAFT_3222640</name>
</gene>
<feature type="region of interest" description="Disordered" evidence="1">
    <location>
        <begin position="16"/>
        <end position="197"/>
    </location>
</feature>
<organism evidence="3 4">
    <name type="scientific">Favolaschia claudopus</name>
    <dbReference type="NCBI Taxonomy" id="2862362"/>
    <lineage>
        <taxon>Eukaryota</taxon>
        <taxon>Fungi</taxon>
        <taxon>Dikarya</taxon>
        <taxon>Basidiomycota</taxon>
        <taxon>Agaricomycotina</taxon>
        <taxon>Agaricomycetes</taxon>
        <taxon>Agaricomycetidae</taxon>
        <taxon>Agaricales</taxon>
        <taxon>Marasmiineae</taxon>
        <taxon>Mycenaceae</taxon>
        <taxon>Favolaschia</taxon>
    </lineage>
</organism>
<keyword evidence="2" id="KW-0472">Membrane</keyword>
<keyword evidence="4" id="KW-1185">Reference proteome</keyword>
<reference evidence="3 4" key="1">
    <citation type="journal article" date="2024" name="J Genomics">
        <title>Draft genome sequencing and assembly of Favolaschia claudopus CIRM-BRFM 2984 isolated from oak limbs.</title>
        <authorList>
            <person name="Navarro D."/>
            <person name="Drula E."/>
            <person name="Chaduli D."/>
            <person name="Cazenave R."/>
            <person name="Ahrendt S."/>
            <person name="Wang J."/>
            <person name="Lipzen A."/>
            <person name="Daum C."/>
            <person name="Barry K."/>
            <person name="Grigoriev I.V."/>
            <person name="Favel A."/>
            <person name="Rosso M.N."/>
            <person name="Martin F."/>
        </authorList>
    </citation>
    <scope>NUCLEOTIDE SEQUENCE [LARGE SCALE GENOMIC DNA]</scope>
    <source>
        <strain evidence="3 4">CIRM-BRFM 2984</strain>
    </source>
</reference>
<feature type="compositionally biased region" description="Acidic residues" evidence="1">
    <location>
        <begin position="62"/>
        <end position="74"/>
    </location>
</feature>
<evidence type="ECO:0000256" key="2">
    <source>
        <dbReference type="SAM" id="Phobius"/>
    </source>
</evidence>